<protein>
    <submittedName>
        <fullName evidence="1">Uncharacterized protein</fullName>
    </submittedName>
</protein>
<name>A0A420E3N2_9FLAO</name>
<evidence type="ECO:0000313" key="2">
    <source>
        <dbReference type="Proteomes" id="UP000285780"/>
    </source>
</evidence>
<proteinExistence type="predicted"/>
<organism evidence="1 2">
    <name type="scientific">Tenacibaculum lutimaris</name>
    <dbReference type="NCBI Taxonomy" id="285258"/>
    <lineage>
        <taxon>Bacteria</taxon>
        <taxon>Pseudomonadati</taxon>
        <taxon>Bacteroidota</taxon>
        <taxon>Flavobacteriia</taxon>
        <taxon>Flavobacteriales</taxon>
        <taxon>Flavobacteriaceae</taxon>
        <taxon>Tenacibaculum</taxon>
    </lineage>
</organism>
<dbReference type="AlphaFoldDB" id="A0A420E3N2"/>
<dbReference type="EMBL" id="RAQM01000006">
    <property type="protein sequence ID" value="RKF04708.1"/>
    <property type="molecule type" value="Genomic_DNA"/>
</dbReference>
<accession>A0A420E3N2</accession>
<sequence length="60" mass="6801">MGHYTVYIKEAEAVDLVAVADGYLNQIKHIDAYAAKKKINFNLIKQQKTPRLNRGVLTIN</sequence>
<keyword evidence="2" id="KW-1185">Reference proteome</keyword>
<dbReference type="RefSeq" id="WP_120185575.1">
    <property type="nucleotide sequence ID" value="NZ_RAQM01000006.1"/>
</dbReference>
<dbReference type="Proteomes" id="UP000285780">
    <property type="component" value="Unassembled WGS sequence"/>
</dbReference>
<gene>
    <name evidence="1" type="ORF">C8N26_0094</name>
</gene>
<reference evidence="1 2" key="1">
    <citation type="submission" date="2018-09" db="EMBL/GenBank/DDBJ databases">
        <title>Genomic Encyclopedia of Archaeal and Bacterial Type Strains, Phase II (KMG-II): from individual species to whole genera.</title>
        <authorList>
            <person name="Goeker M."/>
        </authorList>
    </citation>
    <scope>NUCLEOTIDE SEQUENCE [LARGE SCALE GENOMIC DNA]</scope>
    <source>
        <strain evidence="1 2">DSM 16505</strain>
    </source>
</reference>
<evidence type="ECO:0000313" key="1">
    <source>
        <dbReference type="EMBL" id="RKF04708.1"/>
    </source>
</evidence>
<comment type="caution">
    <text evidence="1">The sequence shown here is derived from an EMBL/GenBank/DDBJ whole genome shotgun (WGS) entry which is preliminary data.</text>
</comment>